<evidence type="ECO:0000256" key="7">
    <source>
        <dbReference type="SAM" id="Phobius"/>
    </source>
</evidence>
<dbReference type="Pfam" id="PF06271">
    <property type="entry name" value="RDD"/>
    <property type="match status" value="1"/>
</dbReference>
<keyword evidence="10" id="KW-1185">Reference proteome</keyword>
<dbReference type="Proteomes" id="UP000635606">
    <property type="component" value="Unassembled WGS sequence"/>
</dbReference>
<evidence type="ECO:0000256" key="5">
    <source>
        <dbReference type="ARBA" id="ARBA00023136"/>
    </source>
</evidence>
<evidence type="ECO:0000256" key="1">
    <source>
        <dbReference type="ARBA" id="ARBA00004651"/>
    </source>
</evidence>
<keyword evidence="4 7" id="KW-1133">Transmembrane helix</keyword>
<dbReference type="PANTHER" id="PTHR36115">
    <property type="entry name" value="PROLINE-RICH ANTIGEN HOMOLOG-RELATED"/>
    <property type="match status" value="1"/>
</dbReference>
<dbReference type="EMBL" id="BOPH01000018">
    <property type="protein sequence ID" value="GIJ66525.1"/>
    <property type="molecule type" value="Genomic_DNA"/>
</dbReference>
<gene>
    <name evidence="9" type="ORF">Voc01_014420</name>
</gene>
<feature type="compositionally biased region" description="Low complexity" evidence="6">
    <location>
        <begin position="33"/>
        <end position="73"/>
    </location>
</feature>
<proteinExistence type="predicted"/>
<feature type="transmembrane region" description="Helical" evidence="7">
    <location>
        <begin position="176"/>
        <end position="200"/>
    </location>
</feature>
<keyword evidence="3 7" id="KW-0812">Transmembrane</keyword>
<comment type="caution">
    <text evidence="9">The sequence shown here is derived from an EMBL/GenBank/DDBJ whole genome shotgun (WGS) entry which is preliminary data.</text>
</comment>
<feature type="compositionally biased region" description="Pro residues" evidence="6">
    <location>
        <begin position="21"/>
        <end position="32"/>
    </location>
</feature>
<dbReference type="RefSeq" id="WP_275423700.1">
    <property type="nucleotide sequence ID" value="NZ_BOPH01000018.1"/>
</dbReference>
<evidence type="ECO:0000256" key="2">
    <source>
        <dbReference type="ARBA" id="ARBA00022475"/>
    </source>
</evidence>
<dbReference type="InterPro" id="IPR051791">
    <property type="entry name" value="Pra-immunoreactive"/>
</dbReference>
<comment type="subcellular location">
    <subcellularLocation>
        <location evidence="1">Cell membrane</location>
        <topology evidence="1">Multi-pass membrane protein</topology>
    </subcellularLocation>
</comment>
<dbReference type="GO" id="GO:0005886">
    <property type="term" value="C:plasma membrane"/>
    <property type="evidence" value="ECO:0007669"/>
    <property type="project" value="UniProtKB-SubCell"/>
</dbReference>
<reference evidence="9" key="1">
    <citation type="submission" date="2021-01" db="EMBL/GenBank/DDBJ databases">
        <title>Whole genome shotgun sequence of Virgisporangium ochraceum NBRC 16418.</title>
        <authorList>
            <person name="Komaki H."/>
            <person name="Tamura T."/>
        </authorList>
    </citation>
    <scope>NUCLEOTIDE SEQUENCE</scope>
    <source>
        <strain evidence="9">NBRC 16418</strain>
    </source>
</reference>
<accession>A0A8J3ZQN6</accession>
<evidence type="ECO:0000313" key="9">
    <source>
        <dbReference type="EMBL" id="GIJ66525.1"/>
    </source>
</evidence>
<protein>
    <recommendedName>
        <fullName evidence="8">RDD domain-containing protein</fullName>
    </recommendedName>
</protein>
<feature type="region of interest" description="Disordered" evidence="6">
    <location>
        <begin position="1"/>
        <end position="80"/>
    </location>
</feature>
<dbReference type="AlphaFoldDB" id="A0A8J3ZQN6"/>
<dbReference type="PANTHER" id="PTHR36115:SF4">
    <property type="entry name" value="MEMBRANE PROTEIN"/>
    <property type="match status" value="1"/>
</dbReference>
<name>A0A8J3ZQN6_9ACTN</name>
<evidence type="ECO:0000259" key="8">
    <source>
        <dbReference type="Pfam" id="PF06271"/>
    </source>
</evidence>
<evidence type="ECO:0000313" key="10">
    <source>
        <dbReference type="Proteomes" id="UP000635606"/>
    </source>
</evidence>
<evidence type="ECO:0000256" key="6">
    <source>
        <dbReference type="SAM" id="MobiDB-lite"/>
    </source>
</evidence>
<sequence length="283" mass="29715">MTQHGYPYHPPGEQGGQQPGGQPPWGQPPAQPGQPEYGQPQYGQTPSGQASHGQQYSQGAQAHGQQYGQEAGARQYSVPPGGQYAQVPASGYGVPAGAPGYGHVGHPAAGGFAGQQQAGYASQQPAAPNGQVLADVGMRLLARLIDGLIVGGVVSIVMTIVIVVVFVTMINSGDGATFLAVLVVTELVALLLVMAAQYVYDVEFAKRDGQTVGKRVLKLRIVPLDPNQPLDRAALAKRWLVTSPGGLVPGLGILDALWCLWDQPYRQCLHDKFAKTVVVKVPA</sequence>
<keyword evidence="5 7" id="KW-0472">Membrane</keyword>
<feature type="transmembrane region" description="Helical" evidence="7">
    <location>
        <begin position="148"/>
        <end position="170"/>
    </location>
</feature>
<keyword evidence="2" id="KW-1003">Cell membrane</keyword>
<organism evidence="9 10">
    <name type="scientific">Virgisporangium ochraceum</name>
    <dbReference type="NCBI Taxonomy" id="65505"/>
    <lineage>
        <taxon>Bacteria</taxon>
        <taxon>Bacillati</taxon>
        <taxon>Actinomycetota</taxon>
        <taxon>Actinomycetes</taxon>
        <taxon>Micromonosporales</taxon>
        <taxon>Micromonosporaceae</taxon>
        <taxon>Virgisporangium</taxon>
    </lineage>
</organism>
<evidence type="ECO:0000256" key="4">
    <source>
        <dbReference type="ARBA" id="ARBA00022989"/>
    </source>
</evidence>
<feature type="domain" description="RDD" evidence="8">
    <location>
        <begin position="134"/>
        <end position="275"/>
    </location>
</feature>
<evidence type="ECO:0000256" key="3">
    <source>
        <dbReference type="ARBA" id="ARBA00022692"/>
    </source>
</evidence>
<dbReference type="InterPro" id="IPR010432">
    <property type="entry name" value="RDD"/>
</dbReference>